<dbReference type="GO" id="GO:0004383">
    <property type="term" value="F:guanylate cyclase activity"/>
    <property type="evidence" value="ECO:0007669"/>
    <property type="project" value="TreeGrafter"/>
</dbReference>
<accession>A0A9N8HY21</accession>
<dbReference type="PROSITE" id="PS50125">
    <property type="entry name" value="GUANYLATE_CYCLASE_2"/>
    <property type="match status" value="1"/>
</dbReference>
<keyword evidence="5 8" id="KW-0472">Membrane</keyword>
<dbReference type="Pfam" id="PF00211">
    <property type="entry name" value="Guanylate_cyc"/>
    <property type="match status" value="1"/>
</dbReference>
<dbReference type="PANTHER" id="PTHR11920">
    <property type="entry name" value="GUANYLYL CYCLASE"/>
    <property type="match status" value="1"/>
</dbReference>
<evidence type="ECO:0000313" key="11">
    <source>
        <dbReference type="Proteomes" id="UP001153069"/>
    </source>
</evidence>
<evidence type="ECO:0000313" key="10">
    <source>
        <dbReference type="EMBL" id="CAB9526948.1"/>
    </source>
</evidence>
<dbReference type="AlphaFoldDB" id="A0A9N8HY21"/>
<keyword evidence="3" id="KW-0547">Nucleotide-binding</keyword>
<keyword evidence="4 8" id="KW-1133">Transmembrane helix</keyword>
<feature type="transmembrane region" description="Helical" evidence="8">
    <location>
        <begin position="44"/>
        <end position="66"/>
    </location>
</feature>
<dbReference type="PANTHER" id="PTHR11920:SF335">
    <property type="entry name" value="GUANYLATE CYCLASE"/>
    <property type="match status" value="1"/>
</dbReference>
<dbReference type="SMART" id="SM00044">
    <property type="entry name" value="CYCc"/>
    <property type="match status" value="1"/>
</dbReference>
<evidence type="ECO:0000256" key="4">
    <source>
        <dbReference type="ARBA" id="ARBA00022989"/>
    </source>
</evidence>
<evidence type="ECO:0000256" key="7">
    <source>
        <dbReference type="SAM" id="MobiDB-lite"/>
    </source>
</evidence>
<comment type="subcellular location">
    <subcellularLocation>
        <location evidence="1">Membrane</location>
    </subcellularLocation>
</comment>
<dbReference type="Gene3D" id="3.30.70.1230">
    <property type="entry name" value="Nucleotide cyclase"/>
    <property type="match status" value="1"/>
</dbReference>
<evidence type="ECO:0000256" key="1">
    <source>
        <dbReference type="ARBA" id="ARBA00004370"/>
    </source>
</evidence>
<feature type="domain" description="Guanylate cyclase" evidence="9">
    <location>
        <begin position="543"/>
        <end position="677"/>
    </location>
</feature>
<feature type="transmembrane region" description="Helical" evidence="8">
    <location>
        <begin position="441"/>
        <end position="466"/>
    </location>
</feature>
<keyword evidence="11" id="KW-1185">Reference proteome</keyword>
<evidence type="ECO:0000256" key="6">
    <source>
        <dbReference type="ARBA" id="ARBA00023239"/>
    </source>
</evidence>
<feature type="region of interest" description="Disordered" evidence="7">
    <location>
        <begin position="1"/>
        <end position="29"/>
    </location>
</feature>
<evidence type="ECO:0000256" key="8">
    <source>
        <dbReference type="SAM" id="Phobius"/>
    </source>
</evidence>
<feature type="compositionally biased region" description="Polar residues" evidence="7">
    <location>
        <begin position="1"/>
        <end position="11"/>
    </location>
</feature>
<organism evidence="10 11">
    <name type="scientific">Seminavis robusta</name>
    <dbReference type="NCBI Taxonomy" id="568900"/>
    <lineage>
        <taxon>Eukaryota</taxon>
        <taxon>Sar</taxon>
        <taxon>Stramenopiles</taxon>
        <taxon>Ochrophyta</taxon>
        <taxon>Bacillariophyta</taxon>
        <taxon>Bacillariophyceae</taxon>
        <taxon>Bacillariophycidae</taxon>
        <taxon>Naviculales</taxon>
        <taxon>Naviculaceae</taxon>
        <taxon>Seminavis</taxon>
    </lineage>
</organism>
<dbReference type="InterPro" id="IPR050401">
    <property type="entry name" value="Cyclic_nucleotide_synthase"/>
</dbReference>
<protein>
    <submittedName>
        <fullName evidence="10">Natriuretic peptide receptor 2</fullName>
    </submittedName>
</protein>
<evidence type="ECO:0000259" key="9">
    <source>
        <dbReference type="PROSITE" id="PS50125"/>
    </source>
</evidence>
<name>A0A9N8HY21_9STRA</name>
<evidence type="ECO:0000256" key="5">
    <source>
        <dbReference type="ARBA" id="ARBA00023136"/>
    </source>
</evidence>
<evidence type="ECO:0000256" key="2">
    <source>
        <dbReference type="ARBA" id="ARBA00022692"/>
    </source>
</evidence>
<dbReference type="GO" id="GO:0005886">
    <property type="term" value="C:plasma membrane"/>
    <property type="evidence" value="ECO:0007669"/>
    <property type="project" value="TreeGrafter"/>
</dbReference>
<reference evidence="10" key="1">
    <citation type="submission" date="2020-06" db="EMBL/GenBank/DDBJ databases">
        <authorList>
            <consortium name="Plant Systems Biology data submission"/>
        </authorList>
    </citation>
    <scope>NUCLEOTIDE SEQUENCE</scope>
    <source>
        <strain evidence="10">D6</strain>
    </source>
</reference>
<dbReference type="GO" id="GO:0000166">
    <property type="term" value="F:nucleotide binding"/>
    <property type="evidence" value="ECO:0007669"/>
    <property type="project" value="UniProtKB-KW"/>
</dbReference>
<dbReference type="CDD" id="cd07302">
    <property type="entry name" value="CHD"/>
    <property type="match status" value="1"/>
</dbReference>
<keyword evidence="6" id="KW-0456">Lyase</keyword>
<keyword evidence="10" id="KW-0675">Receptor</keyword>
<comment type="caution">
    <text evidence="10">The sequence shown here is derived from an EMBL/GenBank/DDBJ whole genome shotgun (WGS) entry which is preliminary data.</text>
</comment>
<keyword evidence="2 8" id="KW-0812">Transmembrane</keyword>
<dbReference type="InterPro" id="IPR001054">
    <property type="entry name" value="A/G_cyclase"/>
</dbReference>
<dbReference type="GO" id="GO:0004016">
    <property type="term" value="F:adenylate cyclase activity"/>
    <property type="evidence" value="ECO:0007669"/>
    <property type="project" value="TreeGrafter"/>
</dbReference>
<dbReference type="EMBL" id="CAICTM010001914">
    <property type="protein sequence ID" value="CAB9526948.1"/>
    <property type="molecule type" value="Genomic_DNA"/>
</dbReference>
<dbReference type="OrthoDB" id="60033at2759"/>
<dbReference type="SUPFAM" id="SSF55073">
    <property type="entry name" value="Nucleotide cyclase"/>
    <property type="match status" value="1"/>
</dbReference>
<dbReference type="InterPro" id="IPR029787">
    <property type="entry name" value="Nucleotide_cyclase"/>
</dbReference>
<proteinExistence type="predicted"/>
<dbReference type="GO" id="GO:0001653">
    <property type="term" value="F:peptide receptor activity"/>
    <property type="evidence" value="ECO:0007669"/>
    <property type="project" value="TreeGrafter"/>
</dbReference>
<dbReference type="GO" id="GO:0035556">
    <property type="term" value="P:intracellular signal transduction"/>
    <property type="evidence" value="ECO:0007669"/>
    <property type="project" value="InterPro"/>
</dbReference>
<evidence type="ECO:0000256" key="3">
    <source>
        <dbReference type="ARBA" id="ARBA00022741"/>
    </source>
</evidence>
<dbReference type="Proteomes" id="UP001153069">
    <property type="component" value="Unassembled WGS sequence"/>
</dbReference>
<dbReference type="GO" id="GO:0007168">
    <property type="term" value="P:receptor guanylyl cyclase signaling pathway"/>
    <property type="evidence" value="ECO:0007669"/>
    <property type="project" value="TreeGrafter"/>
</dbReference>
<gene>
    <name evidence="10" type="ORF">SEMRO_1916_G305230.1</name>
</gene>
<sequence>MQTTPDSSDSIASHDEEAPGLPITSDHGKEDGEAIAKKEGRIVFYLRVLVILVLAVAAICVCMGVHKYVTDQQQDAFETKFNNDASKVLEVVGATFQDTLGSTDAFITQLVAYARYSGSSWPYVTMPAFAIHATKLLKLSKAFYFSVYPFVEPWQHDEWLNYTNETNGWIHESLDIQAKDEDWWGPKEKEFSHRHEIFATGGKARDEPFGHMNNFLPSWQVHPMVPSAGYGYPYNYDIWQIDSLAQAILHADKHKRVVVSPQVNAIYDPTSEESIAGAESQSNWASAFTHPDLDNSEPFSVITFPIYDDLSSVRLDLTKNQSFVGVVTFSLYWREMIQHVLPTGSDGIIVVFEDPCAPSFTYRLDGPMATFLGSGDLHDPTYDSMKHSAKLSALANVYHDQEGGSSYSSYTGIPIADDFCPRTISVYPSSAMEHDHRTSDAVLFTVTAALIFLFTSTVFMLYDFWVNRRQRIVMQRALASGAIVSSLFPKKVRQQLYAEEQEKKKREKAMMDFSHLSHTTLESNGWEADTHTRPMADLYEHATILFADLCGFTKWSSQRTPVEVFELLEAIYGQFDKIALRRRVFKVETIGDCYVACTGVPHQQTAHALIMARFTNDIMAELQLVTHSLAQKMGEDTKQLTMRAGLHSGSVTAGVLRGEKGRFQLFGDSVNTAARMEQNGVGGKIHASQEFADALTASGKGHWVTPRGDRITAKGKGELNTYFVVITQETETMTSSSVSQAHTHIPVRDAPQVGQQKGELFDVEV</sequence>